<feature type="chain" id="PRO_5045719528" evidence="2">
    <location>
        <begin position="24"/>
        <end position="426"/>
    </location>
</feature>
<evidence type="ECO:0000256" key="2">
    <source>
        <dbReference type="SAM" id="SignalP"/>
    </source>
</evidence>
<feature type="signal peptide" evidence="2">
    <location>
        <begin position="1"/>
        <end position="23"/>
    </location>
</feature>
<keyword evidence="4" id="KW-1185">Reference proteome</keyword>
<protein>
    <submittedName>
        <fullName evidence="3">Uncharacterized protein</fullName>
    </submittedName>
</protein>
<dbReference type="EMBL" id="JAFKDB010000007">
    <property type="protein sequence ID" value="MBN7768755.1"/>
    <property type="molecule type" value="Genomic_DNA"/>
</dbReference>
<evidence type="ECO:0000313" key="4">
    <source>
        <dbReference type="Proteomes" id="UP000664344"/>
    </source>
</evidence>
<evidence type="ECO:0000256" key="1">
    <source>
        <dbReference type="SAM" id="MobiDB-lite"/>
    </source>
</evidence>
<sequence>MANRLVYRNALAASIALTLLSLGGCGDSSSNSPDVPDFGKPTNPQDPSEPQEPTDPDQPGVRSIGVVASVSSDWASGGVSYYDTDNNFEPSGPFHEGISDIDVVGGQGFFYYIEKFGTDRISRIDITNPAQKTWTFSTNKEGVTSSSNPYTLVTVSADKAYLLRYDSSEVWIVNPGATVEQDFYLDSIDLSAFSHDGQSAPQMADAILVEGKLYIAIQRLKSWAPDQAGLIIVIDTTSDVIIDVNPDTPDIDAIELQGFNPSELAYLDDAGLIISHIGTYTYSPNVLGDGGIELLDPVTLTSKMVVPQTDETGNISSIAIKDKDTGYFTGYRFQGWTDPALTEVFTFDPTPEAGVASGNAEAIAHLGTSDFRDVAISPDGNLWVANASTTTPGIHVLDPGTNSEIIFVDSPEGLLPENITFVTTPR</sequence>
<keyword evidence="2" id="KW-0732">Signal</keyword>
<feature type="region of interest" description="Disordered" evidence="1">
    <location>
        <begin position="26"/>
        <end position="62"/>
    </location>
</feature>
<dbReference type="SUPFAM" id="SSF63829">
    <property type="entry name" value="Calcium-dependent phosphotriesterase"/>
    <property type="match status" value="1"/>
</dbReference>
<accession>A0ABS3BEV6</accession>
<dbReference type="Proteomes" id="UP000664344">
    <property type="component" value="Unassembled WGS sequence"/>
</dbReference>
<proteinExistence type="predicted"/>
<reference evidence="3 4" key="1">
    <citation type="submission" date="2021-02" db="EMBL/GenBank/DDBJ databases">
        <title>PHA producing bacteria isolated from coastal sediment in Guangdong, Shenzhen.</title>
        <authorList>
            <person name="Zheng W."/>
            <person name="Yu S."/>
            <person name="Huang Y."/>
        </authorList>
    </citation>
    <scope>NUCLEOTIDE SEQUENCE [LARGE SCALE GENOMIC DNA]</scope>
    <source>
        <strain evidence="3 4">TN21-5</strain>
    </source>
</reference>
<gene>
    <name evidence="3" type="ORF">JYP53_02410</name>
</gene>
<name>A0ABS3BEV6_9GAMM</name>
<organism evidence="3 4">
    <name type="scientific">Marinobacter daepoensis</name>
    <dbReference type="NCBI Taxonomy" id="262077"/>
    <lineage>
        <taxon>Bacteria</taxon>
        <taxon>Pseudomonadati</taxon>
        <taxon>Pseudomonadota</taxon>
        <taxon>Gammaproteobacteria</taxon>
        <taxon>Pseudomonadales</taxon>
        <taxon>Marinobacteraceae</taxon>
        <taxon>Marinobacter</taxon>
    </lineage>
</organism>
<dbReference type="RefSeq" id="WP_206556561.1">
    <property type="nucleotide sequence ID" value="NZ_JAFKDB010000007.1"/>
</dbReference>
<comment type="caution">
    <text evidence="3">The sequence shown here is derived from an EMBL/GenBank/DDBJ whole genome shotgun (WGS) entry which is preliminary data.</text>
</comment>
<dbReference type="PROSITE" id="PS51257">
    <property type="entry name" value="PROKAR_LIPOPROTEIN"/>
    <property type="match status" value="1"/>
</dbReference>
<evidence type="ECO:0000313" key="3">
    <source>
        <dbReference type="EMBL" id="MBN7768755.1"/>
    </source>
</evidence>